<evidence type="ECO:0000259" key="9">
    <source>
        <dbReference type="Pfam" id="PF00151"/>
    </source>
</evidence>
<feature type="domain" description="Lipase" evidence="9">
    <location>
        <begin position="99"/>
        <end position="433"/>
    </location>
</feature>
<name>A0A8C9NLZ7_SERCA</name>
<keyword evidence="11" id="KW-1185">Reference proteome</keyword>
<evidence type="ECO:0000313" key="10">
    <source>
        <dbReference type="Ensembl" id="ENSSCAP00000020259.1"/>
    </source>
</evidence>
<dbReference type="PANTHER" id="PTHR11610:SF159">
    <property type="entry name" value="TRIACYLGLYCEROL LIPASE"/>
    <property type="match status" value="1"/>
</dbReference>
<dbReference type="InterPro" id="IPR033906">
    <property type="entry name" value="Lipase_N"/>
</dbReference>
<gene>
    <name evidence="10" type="primary">LOC103814121</name>
</gene>
<feature type="binding site" evidence="6">
    <location>
        <position position="293"/>
    </location>
    <ligand>
        <name>Ca(2+)</name>
        <dbReference type="ChEBI" id="CHEBI:29108"/>
    </ligand>
</feature>
<dbReference type="SUPFAM" id="SSF53474">
    <property type="entry name" value="alpha/beta-Hydrolases"/>
    <property type="match status" value="1"/>
</dbReference>
<keyword evidence="6" id="KW-0479">Metal-binding</keyword>
<dbReference type="PRINTS" id="PR00821">
    <property type="entry name" value="TAGLIPASE"/>
</dbReference>
<dbReference type="OrthoDB" id="199913at2759"/>
<dbReference type="GO" id="GO:0016042">
    <property type="term" value="P:lipid catabolic process"/>
    <property type="evidence" value="ECO:0007669"/>
    <property type="project" value="UniProtKB-KW"/>
</dbReference>
<evidence type="ECO:0000256" key="2">
    <source>
        <dbReference type="ARBA" id="ARBA00010701"/>
    </source>
</evidence>
<dbReference type="PIRSF" id="PIRSF000865">
    <property type="entry name" value="Lipoprotein_lipase_LIPH"/>
    <property type="match status" value="1"/>
</dbReference>
<keyword evidence="8" id="KW-0443">Lipid metabolism</keyword>
<evidence type="ECO:0000256" key="6">
    <source>
        <dbReference type="PIRSR" id="PIRSR000865-2"/>
    </source>
</evidence>
<dbReference type="InterPro" id="IPR013818">
    <property type="entry name" value="Lipase"/>
</dbReference>
<evidence type="ECO:0000256" key="3">
    <source>
        <dbReference type="ARBA" id="ARBA00022525"/>
    </source>
</evidence>
<dbReference type="Gene3D" id="2.60.60.20">
    <property type="entry name" value="PLAT/LH2 domain"/>
    <property type="match status" value="1"/>
</dbReference>
<dbReference type="PANTHER" id="PTHR11610">
    <property type="entry name" value="LIPASE"/>
    <property type="match status" value="1"/>
</dbReference>
<keyword evidence="3 8" id="KW-0964">Secreted</keyword>
<dbReference type="Ensembl" id="ENSSCAT00000022612.1">
    <property type="protein sequence ID" value="ENSSCAP00000020259.1"/>
    <property type="gene ID" value="ENSSCAG00000014594.1"/>
</dbReference>
<dbReference type="EC" id="3.1.1.3" evidence="8"/>
<dbReference type="SUPFAM" id="SSF49723">
    <property type="entry name" value="Lipase/lipooxygenase domain (PLAT/LH2 domain)"/>
    <property type="match status" value="1"/>
</dbReference>
<reference evidence="10" key="1">
    <citation type="submission" date="2025-08" db="UniProtKB">
        <authorList>
            <consortium name="Ensembl"/>
        </authorList>
    </citation>
    <scope>IDENTIFICATION</scope>
</reference>
<evidence type="ECO:0000256" key="4">
    <source>
        <dbReference type="ARBA" id="ARBA00023157"/>
    </source>
</evidence>
<dbReference type="PRINTS" id="PR00823">
    <property type="entry name" value="PANCLIPASE"/>
</dbReference>
<dbReference type="GeneID" id="103814121"/>
<evidence type="ECO:0000256" key="8">
    <source>
        <dbReference type="RuleBase" id="RU362046"/>
    </source>
</evidence>
<dbReference type="InterPro" id="IPR036392">
    <property type="entry name" value="PLAT/LH2_dom_sf"/>
</dbReference>
<feature type="binding site" evidence="6">
    <location>
        <position position="288"/>
    </location>
    <ligand>
        <name>Ca(2+)</name>
        <dbReference type="ChEBI" id="CHEBI:29108"/>
    </ligand>
</feature>
<reference evidence="10" key="2">
    <citation type="submission" date="2025-09" db="UniProtKB">
        <authorList>
            <consortium name="Ensembl"/>
        </authorList>
    </citation>
    <scope>IDENTIFICATION</scope>
</reference>
<comment type="similarity">
    <text evidence="2 7">Belongs to the AB hydrolase superfamily. Lipase family.</text>
</comment>
<dbReference type="FunFam" id="3.40.50.1820:FF:000033">
    <property type="entry name" value="Pancreatic triacylglycerol lipase"/>
    <property type="match status" value="1"/>
</dbReference>
<sequence length="547" mass="60281">MKADRGRSLLALPNTATDAAGNPSLVEQQRVSIPLPRALGGQAQSCPASLQAPQRASARFATSNGEVDPEKLTLALSLVKMLAVWITTLFLLNAARGREVCYKRLGCFSDSPPWAGIPGRQLAGLPSSPDAVNTNFLLYTRDNMVKYQKISATNPSTIKASNFRADRKTRFIIHGHLAGADLPWITSICRFMFHSEDVNCILTDWRGGSSGLYTDAVNNVRIVGAELEYLVNFLEKEYGYSPANIHFIGHSLGAHVAGEAGRRKPGIGRITGLDPAGPLFQYTPTMVRLDPSDAKFVDIIHTHAGHLFFDFAPGILQTCGHLDFYPNGGKKMPGCKQLRVPPATRDINDLMRAYRSFGCGHKRSLRYYAESIITPNGFVGYQCDTYREFVLGDCFPCPEEGCPLMGHYADKFLHKTEKEEQKVYLNTGPSPPYARWRKEIHVKVCATETMKGNIDVALTGTNGFRKKYTIDKGTFKPGNTYLNYIDTEISGNISKVEFLWKKQLGHADRGCMGAEEVRIISGENGTMSVFCGCGTVQPSMWQALALC</sequence>
<keyword evidence="6" id="KW-0106">Calcium</keyword>
<protein>
    <recommendedName>
        <fullName evidence="8">Triacylglycerol lipase</fullName>
        <ecNumber evidence="8">3.1.1.3</ecNumber>
    </recommendedName>
    <alternativeName>
        <fullName evidence="8">Pancreatic lipase</fullName>
    </alternativeName>
</protein>
<keyword evidence="4 8" id="KW-1015">Disulfide bond</keyword>
<dbReference type="GeneTree" id="ENSGT00940000155139"/>
<comment type="catalytic activity">
    <reaction evidence="8">
        <text>a triacylglycerol + H2O = a diacylglycerol + a fatty acid + H(+)</text>
        <dbReference type="Rhea" id="RHEA:12044"/>
        <dbReference type="ChEBI" id="CHEBI:15377"/>
        <dbReference type="ChEBI" id="CHEBI:15378"/>
        <dbReference type="ChEBI" id="CHEBI:17855"/>
        <dbReference type="ChEBI" id="CHEBI:18035"/>
        <dbReference type="ChEBI" id="CHEBI:28868"/>
        <dbReference type="EC" id="3.1.1.3"/>
    </reaction>
</comment>
<dbReference type="Gene3D" id="3.40.50.1820">
    <property type="entry name" value="alpha/beta hydrolase"/>
    <property type="match status" value="1"/>
</dbReference>
<dbReference type="RefSeq" id="XP_009085874.3">
    <property type="nucleotide sequence ID" value="XM_009087626.4"/>
</dbReference>
<dbReference type="Pfam" id="PF00151">
    <property type="entry name" value="Lipase"/>
    <property type="match status" value="1"/>
</dbReference>
<dbReference type="GO" id="GO:0046872">
    <property type="term" value="F:metal ion binding"/>
    <property type="evidence" value="ECO:0007669"/>
    <property type="project" value="UniProtKB-KW"/>
</dbReference>
<proteinExistence type="inferred from homology"/>
<feature type="active site" description="Charge relay system" evidence="5">
    <location>
        <position position="274"/>
    </location>
</feature>
<evidence type="ECO:0000256" key="7">
    <source>
        <dbReference type="RuleBase" id="RU004262"/>
    </source>
</evidence>
<dbReference type="GO" id="GO:0004465">
    <property type="term" value="F:lipoprotein lipase activity"/>
    <property type="evidence" value="ECO:0007669"/>
    <property type="project" value="TreeGrafter"/>
</dbReference>
<organism evidence="10 11">
    <name type="scientific">Serinus canaria</name>
    <name type="common">Island canary</name>
    <name type="synonym">Fringilla canaria</name>
    <dbReference type="NCBI Taxonomy" id="9135"/>
    <lineage>
        <taxon>Eukaryota</taxon>
        <taxon>Metazoa</taxon>
        <taxon>Chordata</taxon>
        <taxon>Craniata</taxon>
        <taxon>Vertebrata</taxon>
        <taxon>Euteleostomi</taxon>
        <taxon>Archelosauria</taxon>
        <taxon>Archosauria</taxon>
        <taxon>Dinosauria</taxon>
        <taxon>Saurischia</taxon>
        <taxon>Theropoda</taxon>
        <taxon>Coelurosauria</taxon>
        <taxon>Aves</taxon>
        <taxon>Neognathae</taxon>
        <taxon>Neoaves</taxon>
        <taxon>Telluraves</taxon>
        <taxon>Australaves</taxon>
        <taxon>Passeriformes</taxon>
        <taxon>Passeroidea</taxon>
        <taxon>Fringillidae</taxon>
        <taxon>Carduelinae</taxon>
        <taxon>Serinus</taxon>
    </lineage>
</organism>
<feature type="binding site" evidence="6">
    <location>
        <position position="290"/>
    </location>
    <ligand>
        <name>Ca(2+)</name>
        <dbReference type="ChEBI" id="CHEBI:29108"/>
    </ligand>
</feature>
<dbReference type="CDD" id="cd00707">
    <property type="entry name" value="Pancreat_lipase_like"/>
    <property type="match status" value="1"/>
</dbReference>
<dbReference type="GO" id="GO:0005615">
    <property type="term" value="C:extracellular space"/>
    <property type="evidence" value="ECO:0007669"/>
    <property type="project" value="TreeGrafter"/>
</dbReference>
<dbReference type="KEGG" id="scan:103814121"/>
<evidence type="ECO:0000256" key="5">
    <source>
        <dbReference type="PIRSR" id="PIRSR000865-1"/>
    </source>
</evidence>
<keyword evidence="8" id="KW-0442">Lipid degradation</keyword>
<dbReference type="InterPro" id="IPR002331">
    <property type="entry name" value="Lipase_panc"/>
</dbReference>
<dbReference type="AlphaFoldDB" id="A0A8C9NLZ7"/>
<dbReference type="InterPro" id="IPR016272">
    <property type="entry name" value="Lipase_LIPH"/>
</dbReference>
<dbReference type="InterPro" id="IPR029058">
    <property type="entry name" value="AB_hydrolase_fold"/>
</dbReference>
<dbReference type="Proteomes" id="UP000694409">
    <property type="component" value="Unassembled WGS sequence"/>
</dbReference>
<evidence type="ECO:0000313" key="11">
    <source>
        <dbReference type="Proteomes" id="UP000694409"/>
    </source>
</evidence>
<dbReference type="InterPro" id="IPR000734">
    <property type="entry name" value="TAG_lipase"/>
</dbReference>
<feature type="active site" description="Charge relay system" evidence="5">
    <location>
        <position position="361"/>
    </location>
</feature>
<evidence type="ECO:0000256" key="1">
    <source>
        <dbReference type="ARBA" id="ARBA00004613"/>
    </source>
</evidence>
<accession>A0A8C9NLZ7</accession>
<feature type="active site" description="Nucleophile" evidence="5">
    <location>
        <position position="251"/>
    </location>
</feature>
<comment type="subcellular location">
    <subcellularLocation>
        <location evidence="1 8">Secreted</location>
    </subcellularLocation>
</comment>